<sequence length="391" mass="42432">MSASRRNRRSSARAMPEFAPVGQAVAGQVALVPGAQAPLVAVDLPDRVRGVQRERIAERQLRDLMGLDPARTELRPLRDPDRPQGWTRMLVADKAQVAAWRVEAGEGCRAVLPDYLSLPAAPDIWTVSHQDGQISVRMGPFDGFTAEPDLARTIFERALIDRKPKAVLWQGDRLPGFDALWNTHDLAVLGAAAEAADRNLPVPMVFAHGEESVDIGQDPQQDRIRMARTVLPWRWPVLLSMLAAAIWAAALIVETRQARALALATRAEAVALARAEILPDGPVLDLRVQVGNALDLLRARAEAQNDRRSPLELTERTMVVLRDVEAMTDVIEYGGATGLRVQLTVPDFGSQDRLVSRLEAAGLAARVAESGLDEPGGGVRVELVVTSAEGG</sequence>
<name>A0A1G7CDS6_9RHOB</name>
<dbReference type="STRING" id="639004.SAMN04488239_11810"/>
<dbReference type="RefSeq" id="WP_143028606.1">
    <property type="nucleotide sequence ID" value="NZ_FMZV01000018.1"/>
</dbReference>
<dbReference type="AlphaFoldDB" id="A0A1G7CDS6"/>
<accession>A0A1G7CDS6</accession>
<protein>
    <submittedName>
        <fullName evidence="2">Type II secretion system (T2SS), protein L/GspL periplasmic domain</fullName>
    </submittedName>
</protein>
<feature type="transmembrane region" description="Helical" evidence="1">
    <location>
        <begin position="233"/>
        <end position="253"/>
    </location>
</feature>
<keyword evidence="1" id="KW-1133">Transmembrane helix</keyword>
<reference evidence="3" key="1">
    <citation type="submission" date="2016-10" db="EMBL/GenBank/DDBJ databases">
        <authorList>
            <person name="Varghese N."/>
            <person name="Submissions S."/>
        </authorList>
    </citation>
    <scope>NUCLEOTIDE SEQUENCE [LARGE SCALE GENOMIC DNA]</scope>
    <source>
        <strain evidence="3">CGMCC 1.9108</strain>
    </source>
</reference>
<keyword evidence="3" id="KW-1185">Reference proteome</keyword>
<dbReference type="EMBL" id="FMZV01000018">
    <property type="protein sequence ID" value="SDE37393.1"/>
    <property type="molecule type" value="Genomic_DNA"/>
</dbReference>
<proteinExistence type="predicted"/>
<evidence type="ECO:0000313" key="3">
    <source>
        <dbReference type="Proteomes" id="UP000199628"/>
    </source>
</evidence>
<keyword evidence="1" id="KW-0472">Membrane</keyword>
<organism evidence="2 3">
    <name type="scientific">Ruegeria marina</name>
    <dbReference type="NCBI Taxonomy" id="639004"/>
    <lineage>
        <taxon>Bacteria</taxon>
        <taxon>Pseudomonadati</taxon>
        <taxon>Pseudomonadota</taxon>
        <taxon>Alphaproteobacteria</taxon>
        <taxon>Rhodobacterales</taxon>
        <taxon>Roseobacteraceae</taxon>
        <taxon>Ruegeria</taxon>
    </lineage>
</organism>
<dbReference type="OrthoDB" id="7715154at2"/>
<evidence type="ECO:0000256" key="1">
    <source>
        <dbReference type="SAM" id="Phobius"/>
    </source>
</evidence>
<keyword evidence="1" id="KW-0812">Transmembrane</keyword>
<gene>
    <name evidence="2" type="ORF">SAMN04488239_11810</name>
</gene>
<evidence type="ECO:0000313" key="2">
    <source>
        <dbReference type="EMBL" id="SDE37393.1"/>
    </source>
</evidence>
<dbReference type="Proteomes" id="UP000199628">
    <property type="component" value="Unassembled WGS sequence"/>
</dbReference>